<dbReference type="EMBL" id="LUTY01001666">
    <property type="protein sequence ID" value="OAD21392.1"/>
    <property type="molecule type" value="Genomic_DNA"/>
</dbReference>
<comment type="caution">
    <text evidence="1">The sequence shown here is derived from an EMBL/GenBank/DDBJ whole genome shotgun (WGS) entry which is preliminary data.</text>
</comment>
<evidence type="ECO:0000313" key="1">
    <source>
        <dbReference type="EMBL" id="OAD21392.1"/>
    </source>
</evidence>
<gene>
    <name evidence="1" type="ORF">THIOM_002842</name>
</gene>
<keyword evidence="2" id="KW-1185">Reference proteome</keyword>
<dbReference type="AlphaFoldDB" id="A0A176RZZ9"/>
<evidence type="ECO:0000313" key="2">
    <source>
        <dbReference type="Proteomes" id="UP000076962"/>
    </source>
</evidence>
<organism evidence="1 2">
    <name type="scientific">Candidatus Thiomargarita nelsonii</name>
    <dbReference type="NCBI Taxonomy" id="1003181"/>
    <lineage>
        <taxon>Bacteria</taxon>
        <taxon>Pseudomonadati</taxon>
        <taxon>Pseudomonadota</taxon>
        <taxon>Gammaproteobacteria</taxon>
        <taxon>Thiotrichales</taxon>
        <taxon>Thiotrichaceae</taxon>
        <taxon>Thiomargarita</taxon>
    </lineage>
</organism>
<protein>
    <submittedName>
        <fullName evidence="1">Uncharacterized protein</fullName>
    </submittedName>
</protein>
<sequence length="52" mass="5715">MSSEANKRLARRAMGASIAVVPLRKSKRLGERTNTAKAIISLIFKVSKSRSK</sequence>
<name>A0A176RZZ9_9GAMM</name>
<reference evidence="1 2" key="1">
    <citation type="submission" date="2016-05" db="EMBL/GenBank/DDBJ databases">
        <title>Single-cell genome of chain-forming Candidatus Thiomargarita nelsonii and comparison to other large sulfur-oxidizing bacteria.</title>
        <authorList>
            <person name="Winkel M."/>
            <person name="Salman V."/>
            <person name="Woyke T."/>
            <person name="Schulz-Vogt H."/>
            <person name="Richter M."/>
            <person name="Flood B."/>
            <person name="Bailey J."/>
            <person name="Amann R."/>
            <person name="Mussmann M."/>
        </authorList>
    </citation>
    <scope>NUCLEOTIDE SEQUENCE [LARGE SCALE GENOMIC DNA]</scope>
    <source>
        <strain evidence="1 2">THI036</strain>
    </source>
</reference>
<accession>A0A176RZZ9</accession>
<proteinExistence type="predicted"/>
<dbReference type="Proteomes" id="UP000076962">
    <property type="component" value="Unassembled WGS sequence"/>
</dbReference>